<name>A0A840RLK4_9NEIS</name>
<dbReference type="PROSITE" id="PS00687">
    <property type="entry name" value="ALDEHYDE_DEHYDR_GLU"/>
    <property type="match status" value="1"/>
</dbReference>
<dbReference type="InterPro" id="IPR029510">
    <property type="entry name" value="Ald_DH_CS_GLU"/>
</dbReference>
<dbReference type="GO" id="GO:0005737">
    <property type="term" value="C:cytoplasm"/>
    <property type="evidence" value="ECO:0007669"/>
    <property type="project" value="TreeGrafter"/>
</dbReference>
<evidence type="ECO:0000313" key="10">
    <source>
        <dbReference type="Proteomes" id="UP000543030"/>
    </source>
</evidence>
<dbReference type="Proteomes" id="UP000543030">
    <property type="component" value="Unassembled WGS sequence"/>
</dbReference>
<dbReference type="EMBL" id="JACHHN010000009">
    <property type="protein sequence ID" value="MBB5193156.1"/>
    <property type="molecule type" value="Genomic_DNA"/>
</dbReference>
<protein>
    <recommendedName>
        <fullName evidence="4">Aldehyde dehydrogenase</fullName>
    </recommendedName>
</protein>
<feature type="domain" description="Aldehyde dehydrogenase" evidence="8">
    <location>
        <begin position="7"/>
        <end position="442"/>
    </location>
</feature>
<dbReference type="InterPro" id="IPR016161">
    <property type="entry name" value="Ald_DH/histidinol_DH"/>
</dbReference>
<dbReference type="RefSeq" id="WP_184102800.1">
    <property type="nucleotide sequence ID" value="NZ_JACHHN010000009.1"/>
</dbReference>
<feature type="active site" evidence="5 6">
    <location>
        <position position="219"/>
    </location>
</feature>
<dbReference type="AlphaFoldDB" id="A0A840RLK4"/>
<dbReference type="InterPro" id="IPR015590">
    <property type="entry name" value="Aldehyde_DH_dom"/>
</dbReference>
<dbReference type="SUPFAM" id="SSF53720">
    <property type="entry name" value="ALDH-like"/>
    <property type="match status" value="1"/>
</dbReference>
<organism evidence="9 10">
    <name type="scientific">Silvimonas terrae</name>
    <dbReference type="NCBI Taxonomy" id="300266"/>
    <lineage>
        <taxon>Bacteria</taxon>
        <taxon>Pseudomonadati</taxon>
        <taxon>Pseudomonadota</taxon>
        <taxon>Betaproteobacteria</taxon>
        <taxon>Neisseriales</taxon>
        <taxon>Chitinibacteraceae</taxon>
        <taxon>Silvimonas</taxon>
    </lineage>
</organism>
<proteinExistence type="inferred from homology"/>
<dbReference type="Gene3D" id="3.40.605.10">
    <property type="entry name" value="Aldehyde Dehydrogenase, Chain A, domain 1"/>
    <property type="match status" value="1"/>
</dbReference>
<dbReference type="Pfam" id="PF00171">
    <property type="entry name" value="Aldedh"/>
    <property type="match status" value="1"/>
</dbReference>
<dbReference type="PIRSF" id="PIRSF036492">
    <property type="entry name" value="ALDH"/>
    <property type="match status" value="1"/>
</dbReference>
<dbReference type="GO" id="GO:0006081">
    <property type="term" value="P:aldehyde metabolic process"/>
    <property type="evidence" value="ECO:0007669"/>
    <property type="project" value="InterPro"/>
</dbReference>
<dbReference type="CDD" id="cd07133">
    <property type="entry name" value="ALDH_CALDH_CalB"/>
    <property type="match status" value="1"/>
</dbReference>
<evidence type="ECO:0000256" key="5">
    <source>
        <dbReference type="PIRSR" id="PIRSR036492-1"/>
    </source>
</evidence>
<dbReference type="InterPro" id="IPR012394">
    <property type="entry name" value="Aldehyde_DH_NAD(P)"/>
</dbReference>
<comment type="caution">
    <text evidence="9">The sequence shown here is derived from an EMBL/GenBank/DDBJ whole genome shotgun (WGS) entry which is preliminary data.</text>
</comment>
<gene>
    <name evidence="9" type="ORF">HNQ50_003910</name>
</gene>
<dbReference type="PANTHER" id="PTHR43570">
    <property type="entry name" value="ALDEHYDE DEHYDROGENASE"/>
    <property type="match status" value="1"/>
</dbReference>
<evidence type="ECO:0000256" key="4">
    <source>
        <dbReference type="PIRNR" id="PIRNR036492"/>
    </source>
</evidence>
<dbReference type="PANTHER" id="PTHR43570:SF20">
    <property type="entry name" value="ALDEHYDE DEHYDROGENASE ALDX-RELATED"/>
    <property type="match status" value="1"/>
</dbReference>
<dbReference type="InterPro" id="IPR016162">
    <property type="entry name" value="Ald_DH_N"/>
</dbReference>
<evidence type="ECO:0000256" key="1">
    <source>
        <dbReference type="ARBA" id="ARBA00009986"/>
    </source>
</evidence>
<accession>A0A840RLK4</accession>
<evidence type="ECO:0000256" key="3">
    <source>
        <dbReference type="ARBA" id="ARBA00023027"/>
    </source>
</evidence>
<dbReference type="PROSITE" id="PS00070">
    <property type="entry name" value="ALDEHYDE_DEHYDR_CYS"/>
    <property type="match status" value="1"/>
</dbReference>
<keyword evidence="3" id="KW-0520">NAD</keyword>
<evidence type="ECO:0000256" key="7">
    <source>
        <dbReference type="RuleBase" id="RU003345"/>
    </source>
</evidence>
<reference evidence="9 10" key="1">
    <citation type="submission" date="2020-08" db="EMBL/GenBank/DDBJ databases">
        <title>Genomic Encyclopedia of Type Strains, Phase IV (KMG-IV): sequencing the most valuable type-strain genomes for metagenomic binning, comparative biology and taxonomic classification.</title>
        <authorList>
            <person name="Goeker M."/>
        </authorList>
    </citation>
    <scope>NUCLEOTIDE SEQUENCE [LARGE SCALE GENOMIC DNA]</scope>
    <source>
        <strain evidence="9 10">DSM 18233</strain>
    </source>
</reference>
<evidence type="ECO:0000313" key="9">
    <source>
        <dbReference type="EMBL" id="MBB5193156.1"/>
    </source>
</evidence>
<keyword evidence="10" id="KW-1185">Reference proteome</keyword>
<evidence type="ECO:0000259" key="8">
    <source>
        <dbReference type="Pfam" id="PF00171"/>
    </source>
</evidence>
<evidence type="ECO:0000256" key="2">
    <source>
        <dbReference type="ARBA" id="ARBA00023002"/>
    </source>
</evidence>
<dbReference type="GO" id="GO:0004029">
    <property type="term" value="F:aldehyde dehydrogenase (NAD+) activity"/>
    <property type="evidence" value="ECO:0007669"/>
    <property type="project" value="TreeGrafter"/>
</dbReference>
<keyword evidence="2 4" id="KW-0560">Oxidoreductase</keyword>
<feature type="active site" evidence="5">
    <location>
        <position position="253"/>
    </location>
</feature>
<evidence type="ECO:0000256" key="6">
    <source>
        <dbReference type="PROSITE-ProRule" id="PRU10007"/>
    </source>
</evidence>
<dbReference type="InterPro" id="IPR016163">
    <property type="entry name" value="Ald_DH_C"/>
</dbReference>
<sequence>MHDLPELTRSELAARLNGLRRAQRRQPMPEWAARAQRLQTLRRLIVEHRAELIDAINQDFGQRPAQETELLELVPTLAGIEHALKCGQRWMKPRRRAVGWRLWPARGWQMPQPRGVVGIVVPWNYPLFLSLGPLTGALAAGNRAMIKLSESSPAFFRVMQRLVGDYFAPDEVVVLGGNVDEARAFVSLPFDQLVFTGSTAVGRSVMQAAAANLTPVTLELGGKSPALITEDCDFEQAVSRILYGKLVNAGQTCVAPDYVLLPAGREADFIAVAKRWAERLYPAWPRDFASMATAGQFQRMQAVHDDALTLGALAHGLLPAATLDAQARFFPPFVYTGVPTDARLLSEELFGPLLPLVPYQTLEEALAWINDRPHPLALYVFTRSRAKVRRVLQQTRAGGVTVNDTLLHIAAAELPFGGVGESGMGAYHGKDGFDGMSHLKSVLRQGPIRTLDWLMPPYGEQFARLVKWLTR</sequence>
<comment type="similarity">
    <text evidence="1 4 7">Belongs to the aldehyde dehydrogenase family.</text>
</comment>
<dbReference type="InterPro" id="IPR016160">
    <property type="entry name" value="Ald_DH_CS_CYS"/>
</dbReference>
<dbReference type="Gene3D" id="3.40.309.10">
    <property type="entry name" value="Aldehyde Dehydrogenase, Chain A, domain 2"/>
    <property type="match status" value="1"/>
</dbReference>